<evidence type="ECO:0000313" key="2">
    <source>
        <dbReference type="EMBL" id="CAK9052586.1"/>
    </source>
</evidence>
<keyword evidence="1" id="KW-0233">DNA recombination</keyword>
<evidence type="ECO:0000256" key="1">
    <source>
        <dbReference type="ARBA" id="ARBA00023172"/>
    </source>
</evidence>
<protein>
    <submittedName>
        <fullName evidence="2">Uncharacterized protein</fullName>
    </submittedName>
</protein>
<organism evidence="2 3">
    <name type="scientific">Durusdinium trenchii</name>
    <dbReference type="NCBI Taxonomy" id="1381693"/>
    <lineage>
        <taxon>Eukaryota</taxon>
        <taxon>Sar</taxon>
        <taxon>Alveolata</taxon>
        <taxon>Dinophyceae</taxon>
        <taxon>Suessiales</taxon>
        <taxon>Symbiodiniaceae</taxon>
        <taxon>Durusdinium</taxon>
    </lineage>
</organism>
<reference evidence="2 3" key="1">
    <citation type="submission" date="2024-02" db="EMBL/GenBank/DDBJ databases">
        <authorList>
            <person name="Chen Y."/>
            <person name="Shah S."/>
            <person name="Dougan E. K."/>
            <person name="Thang M."/>
            <person name="Chan C."/>
        </authorList>
    </citation>
    <scope>NUCLEOTIDE SEQUENCE [LARGE SCALE GENOMIC DNA]</scope>
</reference>
<dbReference type="EMBL" id="CAXAMM010022814">
    <property type="protein sequence ID" value="CAK9052586.1"/>
    <property type="molecule type" value="Genomic_DNA"/>
</dbReference>
<evidence type="ECO:0000313" key="3">
    <source>
        <dbReference type="Proteomes" id="UP001642464"/>
    </source>
</evidence>
<dbReference type="InterPro" id="IPR011010">
    <property type="entry name" value="DNA_brk_join_enz"/>
</dbReference>
<keyword evidence="3" id="KW-1185">Reference proteome</keyword>
<gene>
    <name evidence="2" type="ORF">SCF082_LOCUS28756</name>
</gene>
<dbReference type="Gene3D" id="1.10.443.10">
    <property type="entry name" value="Intergrase catalytic core"/>
    <property type="match status" value="1"/>
</dbReference>
<dbReference type="SUPFAM" id="SSF56349">
    <property type="entry name" value="DNA breaking-rejoining enzymes"/>
    <property type="match status" value="1"/>
</dbReference>
<dbReference type="Proteomes" id="UP001642464">
    <property type="component" value="Unassembled WGS sequence"/>
</dbReference>
<dbReference type="InterPro" id="IPR013762">
    <property type="entry name" value="Integrase-like_cat_sf"/>
</dbReference>
<sequence length="987" mass="110508">MDARPANLCEQSEQRWVFSLGSLQQLQHLFLSPDQVLLMHCEDLREFYHAFKIGEQRRERNALKARLKPRELCHLKCFRSDLWKEEWLVPALDTMAMGDTNSVAFGQVAHLSLLLRTNEFELSDFLGLKVRPSRKDWHAGLMIDDFVLLEKVDARYTPEAGPTLGAEKLSKVREAYDQAGLPRHLGKAVESSETAEFWGAEVNGRQGRARPNLKRLIPLVHVMLKVVSLKVCSVGLVETITGSLVSAFQMRRRLLSAVDELYAAQRGRLQSDVIALSAELRSELLCCVALLVVTEIDFRLQPSPIVIASDASSTHEAAVCCELGSAFTVEAQRLALQKGLWNRLLSPGQFQPFGAVKKVRRRHINIGEVSAALAAEEELGFSQPDSFYIHLQDSQVCQTNLSFGLTLRLTSEIPNKSDETVLPKLCARPPLKILSLRRLLLQLPPSYLAAVLCPALLRQSVSTTSVALLYWVQAKAVRSEAVMGILQARKRLQWTDPVSNFRLGAKICWSIFLALSAGPGVLDLFSGSRGVARAMVKLARTWCLTFDTKHSPAEDLLDAQLQTTLRRSLISGAFIAMGAGPVCASFSTAITPPWRTTQFPAGVPGLNVVQQAKINSGQEQLRFVLDLVEICLGCGVHFWVENPDSSWFWRQRDDLSWDRLMSDGRIGDFRLDQCRLGTAWRKRTKIRTSTHLAGQTLFCRCTVPHVKLRGRCRERKMSFTKLAEHYPRRLNYFIAGALAIDTGLLPHRRSLDVSGCARCLGLRIGEAQHPGPRPCRRGSLDDVELLEPRTAADTRACRQGDDASGLLWRWLLFSAVILCCFYGICRIGEVLRASRKDLLTPEDLMSDEPTAYLKISLPKSRRRGPKTQYAKICEPGVVEFISSVWQNFPRDSLLYPSSPSNFRRRWDATLSVIGIEKLHRLTPGSLRGGGAVRAHKAGVAITDLLWRMRLQHTKTLGFYLQDTILSLRAALPFLLKAEAQRTGFTSF</sequence>
<proteinExistence type="predicted"/>
<accession>A0ABP0MM80</accession>
<name>A0ABP0MM80_9DINO</name>
<comment type="caution">
    <text evidence="2">The sequence shown here is derived from an EMBL/GenBank/DDBJ whole genome shotgun (WGS) entry which is preliminary data.</text>
</comment>